<protein>
    <submittedName>
        <fullName evidence="2">Uncharacterized protein</fullName>
    </submittedName>
</protein>
<dbReference type="Proteomes" id="UP000179129">
    <property type="component" value="Unassembled WGS sequence"/>
</dbReference>
<proteinExistence type="predicted"/>
<evidence type="ECO:0000313" key="2">
    <source>
        <dbReference type="EMBL" id="OGG01136.1"/>
    </source>
</evidence>
<gene>
    <name evidence="2" type="ORF">A3F83_11935</name>
</gene>
<dbReference type="EMBL" id="MFIX01000222">
    <property type="protein sequence ID" value="OGG01136.1"/>
    <property type="molecule type" value="Genomic_DNA"/>
</dbReference>
<comment type="caution">
    <text evidence="2">The sequence shown here is derived from an EMBL/GenBank/DDBJ whole genome shotgun (WGS) entry which is preliminary data.</text>
</comment>
<accession>A0A1F5YLV6</accession>
<dbReference type="STRING" id="1817867.A3F83_11935"/>
<name>A0A1F5YLV6_9BACT</name>
<evidence type="ECO:0000256" key="1">
    <source>
        <dbReference type="SAM" id="MobiDB-lite"/>
    </source>
</evidence>
<feature type="region of interest" description="Disordered" evidence="1">
    <location>
        <begin position="58"/>
        <end position="101"/>
    </location>
</feature>
<organism evidence="2 3">
    <name type="scientific">Candidatus Glassbacteria bacterium RIFCSPLOWO2_12_FULL_58_11</name>
    <dbReference type="NCBI Taxonomy" id="1817867"/>
    <lineage>
        <taxon>Bacteria</taxon>
        <taxon>Candidatus Glassiibacteriota</taxon>
    </lineage>
</organism>
<dbReference type="AlphaFoldDB" id="A0A1F5YLV6"/>
<feature type="region of interest" description="Disordered" evidence="1">
    <location>
        <begin position="1"/>
        <end position="31"/>
    </location>
</feature>
<evidence type="ECO:0000313" key="3">
    <source>
        <dbReference type="Proteomes" id="UP000179129"/>
    </source>
</evidence>
<reference evidence="2 3" key="1">
    <citation type="journal article" date="2016" name="Nat. Commun.">
        <title>Thousands of microbial genomes shed light on interconnected biogeochemical processes in an aquifer system.</title>
        <authorList>
            <person name="Anantharaman K."/>
            <person name="Brown C.T."/>
            <person name="Hug L.A."/>
            <person name="Sharon I."/>
            <person name="Castelle C.J."/>
            <person name="Probst A.J."/>
            <person name="Thomas B.C."/>
            <person name="Singh A."/>
            <person name="Wilkins M.J."/>
            <person name="Karaoz U."/>
            <person name="Brodie E.L."/>
            <person name="Williams K.H."/>
            <person name="Hubbard S.S."/>
            <person name="Banfield J.F."/>
        </authorList>
    </citation>
    <scope>NUCLEOTIDE SEQUENCE [LARGE SCALE GENOMIC DNA]</scope>
</reference>
<sequence>MPQIRKGQTPLRPVRGGVGAHSRVRTGGHMGPPLQLEIQRQSLNISTRLQLLLGDSQSEVQAGRDFSGPAIPDRSFQARSRTGPLGFSRNGKDGRLALIKQ</sequence>